<dbReference type="OrthoDB" id="3227343at2759"/>
<proteinExistence type="predicted"/>
<dbReference type="EMBL" id="MLYV02001033">
    <property type="protein sequence ID" value="PSR74030.1"/>
    <property type="molecule type" value="Genomic_DNA"/>
</dbReference>
<dbReference type="Proteomes" id="UP000186601">
    <property type="component" value="Unassembled WGS sequence"/>
</dbReference>
<feature type="non-terminal residue" evidence="1">
    <location>
        <position position="1"/>
    </location>
</feature>
<evidence type="ECO:0000313" key="2">
    <source>
        <dbReference type="Proteomes" id="UP000186601"/>
    </source>
</evidence>
<dbReference type="AlphaFoldDB" id="A0A2R6NNQ2"/>
<comment type="caution">
    <text evidence="1">The sequence shown here is derived from an EMBL/GenBank/DDBJ whole genome shotgun (WGS) entry which is preliminary data.</text>
</comment>
<name>A0A2R6NNQ2_9APHY</name>
<accession>A0A2R6NNQ2</accession>
<sequence>LKIPTDIQWNSGRMPRPMIWEHADKDEYPGVRAYAQKVKFAVMSAHDSVLAARVKQT</sequence>
<dbReference type="STRING" id="98765.A0A2R6NNQ2"/>
<reference evidence="1 2" key="1">
    <citation type="submission" date="2018-02" db="EMBL/GenBank/DDBJ databases">
        <title>Genome sequence of the basidiomycete white-rot fungus Phlebia centrifuga.</title>
        <authorList>
            <person name="Granchi Z."/>
            <person name="Peng M."/>
            <person name="de Vries R.P."/>
            <person name="Hilden K."/>
            <person name="Makela M.R."/>
            <person name="Grigoriev I."/>
            <person name="Riley R."/>
        </authorList>
    </citation>
    <scope>NUCLEOTIDE SEQUENCE [LARGE SCALE GENOMIC DNA]</scope>
    <source>
        <strain evidence="1 2">FBCC195</strain>
    </source>
</reference>
<evidence type="ECO:0000313" key="1">
    <source>
        <dbReference type="EMBL" id="PSR74030.1"/>
    </source>
</evidence>
<gene>
    <name evidence="1" type="ORF">PHLCEN_2v10178</name>
</gene>
<keyword evidence="2" id="KW-1185">Reference proteome</keyword>
<organism evidence="1 2">
    <name type="scientific">Hermanssonia centrifuga</name>
    <dbReference type="NCBI Taxonomy" id="98765"/>
    <lineage>
        <taxon>Eukaryota</taxon>
        <taxon>Fungi</taxon>
        <taxon>Dikarya</taxon>
        <taxon>Basidiomycota</taxon>
        <taxon>Agaricomycotina</taxon>
        <taxon>Agaricomycetes</taxon>
        <taxon>Polyporales</taxon>
        <taxon>Meruliaceae</taxon>
        <taxon>Hermanssonia</taxon>
    </lineage>
</organism>
<protein>
    <submittedName>
        <fullName evidence="1">Uncharacterized protein</fullName>
    </submittedName>
</protein>